<organism evidence="6 7">
    <name type="scientific">Olleya sediminilitoris</name>
    <dbReference type="NCBI Taxonomy" id="2795739"/>
    <lineage>
        <taxon>Bacteria</taxon>
        <taxon>Pseudomonadati</taxon>
        <taxon>Bacteroidota</taxon>
        <taxon>Flavobacteriia</taxon>
        <taxon>Flavobacteriales</taxon>
        <taxon>Flavobacteriaceae</taxon>
    </lineage>
</organism>
<evidence type="ECO:0000256" key="2">
    <source>
        <dbReference type="ARBA" id="ARBA00023125"/>
    </source>
</evidence>
<keyword evidence="4" id="KW-1133">Transmembrane helix</keyword>
<evidence type="ECO:0000259" key="5">
    <source>
        <dbReference type="PROSITE" id="PS01124"/>
    </source>
</evidence>
<dbReference type="Gene3D" id="1.10.10.60">
    <property type="entry name" value="Homeodomain-like"/>
    <property type="match status" value="2"/>
</dbReference>
<evidence type="ECO:0000256" key="3">
    <source>
        <dbReference type="ARBA" id="ARBA00023163"/>
    </source>
</evidence>
<dbReference type="PROSITE" id="PS01124">
    <property type="entry name" value="HTH_ARAC_FAMILY_2"/>
    <property type="match status" value="1"/>
</dbReference>
<feature type="transmembrane region" description="Helical" evidence="4">
    <location>
        <begin position="383"/>
        <end position="401"/>
    </location>
</feature>
<sequence>MIIQSYAQSLPTIDSLVNKSYIYLEKIYYTKEYTDSGKKYLNAYIRKAKLEDNIIEIITGYHLYADYYDNTYSIATKYIDSAITLAKTNKIKTKSYPARLYGKKGYIERVEGNFKRAIDYYLKEIELLYPENKTLINYSNYNIGLIKRDYGDIEGAKSILKKNLEYDIEKLEKYPKDYLETYLYTVHELVRTYRLNKEIDSAKSLNLQELKKAINTKNLGYLFTLNDGIIDCINKDYNSSISKLTPILSKLHNSNDRYNFEIYNLIDAYFYLGKSHDALSNDKMKLYYYKKIDSLAEATNYLTPETKKVYFSLALHYKKSGNNKEQLKYLTKGIKIDSILDTNYKYVNSQLESNYDIPELIKEQKKLISVLKQENVKSSKKQILFFSLLILSVTGLGYFYLRQKLYKKRFKALLKKNESNSKKEKKPSLKINKQLLNIPEETASHIISKLNEFEENKYFLKTNLTLNKLSKRFKTNSKYLAIVLKNTKGKGVSQYINDLRINYVIVKLESDIKFRRYTIKAIAKEVGFNTDQAFSKAFYKKTGIYPSYFIKELNK</sequence>
<accession>A0ABS1WLZ1</accession>
<keyword evidence="3" id="KW-0804">Transcription</keyword>
<dbReference type="Gene3D" id="1.25.40.10">
    <property type="entry name" value="Tetratricopeptide repeat domain"/>
    <property type="match status" value="1"/>
</dbReference>
<dbReference type="InterPro" id="IPR011990">
    <property type="entry name" value="TPR-like_helical_dom_sf"/>
</dbReference>
<name>A0ABS1WLZ1_9FLAO</name>
<keyword evidence="4" id="KW-0472">Membrane</keyword>
<evidence type="ECO:0000313" key="6">
    <source>
        <dbReference type="EMBL" id="MBL7560141.1"/>
    </source>
</evidence>
<evidence type="ECO:0000313" key="7">
    <source>
        <dbReference type="Proteomes" id="UP000605013"/>
    </source>
</evidence>
<dbReference type="PANTHER" id="PTHR43280:SF2">
    <property type="entry name" value="HTH-TYPE TRANSCRIPTIONAL REGULATOR EXSA"/>
    <property type="match status" value="1"/>
</dbReference>
<evidence type="ECO:0000256" key="4">
    <source>
        <dbReference type="SAM" id="Phobius"/>
    </source>
</evidence>
<keyword evidence="7" id="KW-1185">Reference proteome</keyword>
<gene>
    <name evidence="6" type="ORF">JAO71_10035</name>
</gene>
<dbReference type="Proteomes" id="UP000605013">
    <property type="component" value="Unassembled WGS sequence"/>
</dbReference>
<keyword evidence="2" id="KW-0238">DNA-binding</keyword>
<dbReference type="InterPro" id="IPR018060">
    <property type="entry name" value="HTH_AraC"/>
</dbReference>
<dbReference type="RefSeq" id="WP_203000618.1">
    <property type="nucleotide sequence ID" value="NZ_JAEMEF010000008.1"/>
</dbReference>
<proteinExistence type="predicted"/>
<dbReference type="SUPFAM" id="SSF46689">
    <property type="entry name" value="Homeodomain-like"/>
    <property type="match status" value="1"/>
</dbReference>
<dbReference type="Pfam" id="PF12833">
    <property type="entry name" value="HTH_18"/>
    <property type="match status" value="1"/>
</dbReference>
<reference evidence="6 7" key="1">
    <citation type="submission" date="2020-12" db="EMBL/GenBank/DDBJ databases">
        <title>Olleya sediminilitoris sp. nov., isolated from a tidal flat.</title>
        <authorList>
            <person name="Park S."/>
            <person name="Yoon J.-H."/>
        </authorList>
    </citation>
    <scope>NUCLEOTIDE SEQUENCE [LARGE SCALE GENOMIC DNA]</scope>
    <source>
        <strain evidence="6 7">YSTF-M6</strain>
    </source>
</reference>
<evidence type="ECO:0000256" key="1">
    <source>
        <dbReference type="ARBA" id="ARBA00023015"/>
    </source>
</evidence>
<comment type="caution">
    <text evidence="6">The sequence shown here is derived from an EMBL/GenBank/DDBJ whole genome shotgun (WGS) entry which is preliminary data.</text>
</comment>
<dbReference type="SUPFAM" id="SSF48452">
    <property type="entry name" value="TPR-like"/>
    <property type="match status" value="1"/>
</dbReference>
<keyword evidence="4" id="KW-0812">Transmembrane</keyword>
<dbReference type="EMBL" id="JAEMEF010000008">
    <property type="protein sequence ID" value="MBL7560141.1"/>
    <property type="molecule type" value="Genomic_DNA"/>
</dbReference>
<dbReference type="SMART" id="SM00342">
    <property type="entry name" value="HTH_ARAC"/>
    <property type="match status" value="1"/>
</dbReference>
<dbReference type="PANTHER" id="PTHR43280">
    <property type="entry name" value="ARAC-FAMILY TRANSCRIPTIONAL REGULATOR"/>
    <property type="match status" value="1"/>
</dbReference>
<keyword evidence="1" id="KW-0805">Transcription regulation</keyword>
<dbReference type="InterPro" id="IPR009057">
    <property type="entry name" value="Homeodomain-like_sf"/>
</dbReference>
<feature type="domain" description="HTH araC/xylS-type" evidence="5">
    <location>
        <begin position="448"/>
        <end position="552"/>
    </location>
</feature>
<protein>
    <submittedName>
        <fullName evidence="6">Helix-turn-helix domain-containing protein</fullName>
    </submittedName>
</protein>